<proteinExistence type="predicted"/>
<dbReference type="SMART" id="SM00330">
    <property type="entry name" value="PIPKc"/>
    <property type="match status" value="1"/>
</dbReference>
<evidence type="ECO:0000256" key="8">
    <source>
        <dbReference type="PROSITE-ProRule" id="PRU00781"/>
    </source>
</evidence>
<dbReference type="InterPro" id="IPR002423">
    <property type="entry name" value="Cpn60/GroEL/TCP-1"/>
</dbReference>
<dbReference type="GO" id="GO:0000285">
    <property type="term" value="F:1-phosphatidylinositol-3-phosphate 5-kinase activity"/>
    <property type="evidence" value="ECO:0007669"/>
    <property type="project" value="UniProtKB-EC"/>
</dbReference>
<name>A0A0E0B0N7_9ORYZ</name>
<dbReference type="Pfam" id="PF00464">
    <property type="entry name" value="SHMT"/>
    <property type="match status" value="1"/>
</dbReference>
<dbReference type="GO" id="GO:0046854">
    <property type="term" value="P:phosphatidylinositol phosphate biosynthetic process"/>
    <property type="evidence" value="ECO:0007669"/>
    <property type="project" value="TreeGrafter"/>
</dbReference>
<evidence type="ECO:0000256" key="9">
    <source>
        <dbReference type="SAM" id="MobiDB-lite"/>
    </source>
</evidence>
<dbReference type="HOGENOM" id="CLU_000480_4_0_1"/>
<dbReference type="InterPro" id="IPR027409">
    <property type="entry name" value="GroEL-like_apical_dom_sf"/>
</dbReference>
<reference evidence="11" key="2">
    <citation type="submission" date="2018-05" db="EMBL/GenBank/DDBJ databases">
        <title>OgluRS3 (Oryza glumaepatula Reference Sequence Version 3).</title>
        <authorList>
            <person name="Zhang J."/>
            <person name="Kudrna D."/>
            <person name="Lee S."/>
            <person name="Talag J."/>
            <person name="Welchert J."/>
            <person name="Wing R.A."/>
        </authorList>
    </citation>
    <scope>NUCLEOTIDE SEQUENCE [LARGE SCALE GENOMIC DNA]</scope>
</reference>
<organism evidence="11">
    <name type="scientific">Oryza glumipatula</name>
    <dbReference type="NCBI Taxonomy" id="40148"/>
    <lineage>
        <taxon>Eukaryota</taxon>
        <taxon>Viridiplantae</taxon>
        <taxon>Streptophyta</taxon>
        <taxon>Embryophyta</taxon>
        <taxon>Tracheophyta</taxon>
        <taxon>Spermatophyta</taxon>
        <taxon>Magnoliopsida</taxon>
        <taxon>Liliopsida</taxon>
        <taxon>Poales</taxon>
        <taxon>Poaceae</taxon>
        <taxon>BOP clade</taxon>
        <taxon>Oryzoideae</taxon>
        <taxon>Oryzeae</taxon>
        <taxon>Oryzinae</taxon>
        <taxon>Oryza</taxon>
    </lineage>
</organism>
<dbReference type="EnsemblPlants" id="OGLUM09G04120.1">
    <property type="protein sequence ID" value="OGLUM09G04120.1"/>
    <property type="gene ID" value="OGLUM09G04120"/>
</dbReference>
<dbReference type="FunFam" id="3.50.7.10:FF:000007">
    <property type="entry name" value="1-phosphatidylinositol 3-phosphate 5-kinase isoform X1"/>
    <property type="match status" value="1"/>
</dbReference>
<evidence type="ECO:0000256" key="3">
    <source>
        <dbReference type="ARBA" id="ARBA00022741"/>
    </source>
</evidence>
<dbReference type="Gene3D" id="3.30.800.10">
    <property type="entry name" value="Phosphatidylinositol Phosphate Kinase II Beta"/>
    <property type="match status" value="1"/>
</dbReference>
<evidence type="ECO:0000259" key="10">
    <source>
        <dbReference type="PROSITE" id="PS51455"/>
    </source>
</evidence>
<evidence type="ECO:0000313" key="11">
    <source>
        <dbReference type="EnsemblPlants" id="OGLUM09G04120.1"/>
    </source>
</evidence>
<sequence>MDGVDDGLICSTSCYKMCGHADKSSIIDGEIGWPSMEISPCSTPYGTPLFSRESSCSSFASCFSSLDDYLVETDSKEEIEVLDTGQLHPSILFSDESMEQRKADSVQVEEYQVSHSAVVNDDSSISIPTNQNNSSGQLQLEIHLDATNEKSVPSNAILDANVTDPHQEVISNGGLIEACYGVPVDDIDLKQSNILDGEEITSLPMADNEMTPLDDQIMDQIDDMKEISSIVYNSTISAEQHVNSGSEFEKGNESSDNLYPLVMPSFDTDPHIWLPPDPVNKDDDTDIVANNDDNSDNNGNWVQSSFNISFDAKRNKTSCEDQLLKAMSEVMNGQFKILVTRFLAAEGLSLSDGEADKNWLDIVASLSWRAALLVKPDANVGNAMDPCMYVKVKCIASGSIEQSEVINGLLFKKSAAHKQMRANMKNPRLLLLQGVVGHSSAGLLSMDSMKQENDHLEKILSDVIIKCKPDAILVEKAVSRNVNEYIHKQGVTVVSDMNIRRLERIARCTGSPILLLQNVLATPNLIKQCESLHFEKFIEEHNITGGGKRSAKTLLFLEGFRKPLGCTILLKGSTSEELKKVKRVLHFTVFAAYHLILETSFFADQRLFATGKNAMEKGNCLKTDPQLLVPCTAAPSSKFCSDIAQNSDPTQQALNSLASDGEYVNQDDFVDPEKSVCMHDSKIETSREYADRKLDDSNNIQSYSSLPVPDPSRNLIGDISLDFAKLTSCDDFAGSTSGAPSNNGVLQMNGADGKDCLEAISDGISTETRTSLDSQNMLISMSSQHIRNQAICEQSHLSRITYYGYFDTSLGRYLQDSLLNEKHSCLSCGEPPEAHMYSYTHHNGTLTVLVKSLPLDVTLSGKDQGRIWMWTRCLRCNGKPTQRVIISSSARNLSFGKFLELSFSTHSAAKKLSTCGRLLHRDCLRFFGMRPKVAMFRYSSVEIYSAFKPPLTLEFHNPNKRECLEVEFNNVLRKWRVLFSEAENKVQILKSGDSSQALGENTKASVHDELFLEVNRILAQEKNEFEVYPKTFDLLVKSGTSAHGILGLNWLHQLLLLGIYIWDVRLQHILQYCKANAASSDSTIHIKTPENKPKNYEITSVHGDTLCLTNVGMERLEERIDTCHSFDSSFGGMILENEQLTEKSVIQEPGSHVSPDHGEDGGSHEVDKYAHISDSFCLEKSIDLPVKNELPELVRGNEMYPVAKPSKCFHVFLNLLDFSNDARKWIWGSFSHLEKEYKKELQGGFLDKFHLINKYIPTFSSLAQLKSQMDMVQFIVGPGGSILSIVEEEASSMIAYALLISEQQGMYSEAAIVKDEVIAGRKIDKVTPINSIGDTPVPSAILSPNDSLEQDHNLSRNVSSLSSEESTSGFYDSFLSALKDLHPEFCLNNEKLTLKSKYTVLCIYAKQFYDLRKICCPSEIAYISSISRCKEWNAQGGKSKAFFSKSMDDRFIIKQIKKTEFDSFLKFGLEYFKHFGVSQASVNPTCLAKILGIYQVKEIRNGKETRTNFMVMENFLFGRNIIRRYDLKGALFSRYVLDSKNPENVLLDQNFIEDMRAMPIYIEGKTKNLLERAIWNDTAFLSRMTVMDYSLFVGVDKQKKELVFGIIDYLRQYTWDKQLESWVKTSLFVPKNLSPTVISPKEYKIRFRAFMSQSVTGLLPKDCISWGLSCLLVVMSAVDTRYCTLSGKLSSTSIFIEKLSYKVNPQIGYVNKLEERAKISTPRFSYVVGAHTPERDFTRMRIIADKCGAVLMCDPTHISGLVTTTECRSPFDHCDVVTSINKNLTSPRGGTVFFRRGKKLRGLFFFLKGMKMNCEFEDRINFVVFHSIQLCQDRRTPW</sequence>
<dbReference type="Gramene" id="OGLUM09G04120.1">
    <property type="protein sequence ID" value="OGLUM09G04120.1"/>
    <property type="gene ID" value="OGLUM09G04120"/>
</dbReference>
<dbReference type="InterPro" id="IPR015424">
    <property type="entry name" value="PyrdxlP-dep_Trfase"/>
</dbReference>
<keyword evidence="2 8" id="KW-0808">Transferase</keyword>
<dbReference type="SUPFAM" id="SSF56104">
    <property type="entry name" value="SAICAR synthase-like"/>
    <property type="match status" value="1"/>
</dbReference>
<evidence type="ECO:0000256" key="4">
    <source>
        <dbReference type="ARBA" id="ARBA00022777"/>
    </source>
</evidence>
<dbReference type="InterPro" id="IPR027483">
    <property type="entry name" value="PInositol-4-P-4/5-kinase_C_sf"/>
</dbReference>
<dbReference type="FunFam" id="3.30.800.10:FF:000008">
    <property type="entry name" value="Putative 1-phosphatidylinositol-3-phosphate 5-kinase FAB1D"/>
    <property type="match status" value="1"/>
</dbReference>
<dbReference type="Gene3D" id="3.30.810.10">
    <property type="entry name" value="2-Layer Sandwich"/>
    <property type="match status" value="1"/>
</dbReference>
<protein>
    <recommendedName>
        <fullName evidence="1">1-phosphatidylinositol-3-phosphate 5-kinase</fullName>
        <ecNumber evidence="1">2.7.1.150</ecNumber>
    </recommendedName>
    <alternativeName>
        <fullName evidence="7">Phosphatidylinositol 3-phosphate 5-kinase type III</fullName>
    </alternativeName>
</protein>
<evidence type="ECO:0000256" key="7">
    <source>
        <dbReference type="ARBA" id="ARBA00077223"/>
    </source>
</evidence>
<dbReference type="Gene3D" id="3.40.640.10">
    <property type="entry name" value="Type I PLP-dependent aspartate aminotransferase-like (Major domain)"/>
    <property type="match status" value="1"/>
</dbReference>
<dbReference type="InterPro" id="IPR027410">
    <property type="entry name" value="TCP-1-like_intermed_sf"/>
</dbReference>
<dbReference type="SUPFAM" id="SSF53383">
    <property type="entry name" value="PLP-dependent transferases"/>
    <property type="match status" value="1"/>
</dbReference>
<accession>A0A0E0B0N7</accession>
<evidence type="ECO:0000313" key="12">
    <source>
        <dbReference type="Proteomes" id="UP000026961"/>
    </source>
</evidence>
<dbReference type="SUPFAM" id="SSF54849">
    <property type="entry name" value="GroEL-intermediate domain like"/>
    <property type="match status" value="1"/>
</dbReference>
<dbReference type="eggNOG" id="KOG2467">
    <property type="taxonomic scope" value="Eukaryota"/>
</dbReference>
<dbReference type="InterPro" id="IPR027484">
    <property type="entry name" value="PInositol-4-P-5-kinase_N"/>
</dbReference>
<dbReference type="InterPro" id="IPR044769">
    <property type="entry name" value="PIKfyve_PIPKc"/>
</dbReference>
<dbReference type="PROSITE" id="PS51455">
    <property type="entry name" value="PIPK"/>
    <property type="match status" value="1"/>
</dbReference>
<dbReference type="GO" id="GO:0005524">
    <property type="term" value="F:ATP binding"/>
    <property type="evidence" value="ECO:0007669"/>
    <property type="project" value="UniProtKB-UniRule"/>
</dbReference>
<dbReference type="Gene3D" id="3.50.7.10">
    <property type="entry name" value="GroEL"/>
    <property type="match status" value="1"/>
</dbReference>
<dbReference type="Pfam" id="PF00118">
    <property type="entry name" value="Cpn60_TCP1"/>
    <property type="match status" value="1"/>
</dbReference>
<dbReference type="GO" id="GO:0010008">
    <property type="term" value="C:endosome membrane"/>
    <property type="evidence" value="ECO:0007669"/>
    <property type="project" value="TreeGrafter"/>
</dbReference>
<keyword evidence="4 8" id="KW-0418">Kinase</keyword>
<feature type="compositionally biased region" description="Basic and acidic residues" evidence="9">
    <location>
        <begin position="1154"/>
        <end position="1165"/>
    </location>
</feature>
<dbReference type="InterPro" id="IPR015421">
    <property type="entry name" value="PyrdxlP-dep_Trfase_major"/>
</dbReference>
<dbReference type="PANTHER" id="PTHR45748">
    <property type="entry name" value="1-PHOSPHATIDYLINOSITOL 3-PHOSPHATE 5-KINASE-RELATED"/>
    <property type="match status" value="1"/>
</dbReference>
<dbReference type="PANTHER" id="PTHR45748:SF8">
    <property type="entry name" value="1-PHOSPHATIDYLINOSITOL-3-PHOSPHATE 5-KINASE"/>
    <property type="match status" value="1"/>
</dbReference>
<keyword evidence="3 8" id="KW-0547">Nucleotide-binding</keyword>
<evidence type="ECO:0000256" key="1">
    <source>
        <dbReference type="ARBA" id="ARBA00012009"/>
    </source>
</evidence>
<evidence type="ECO:0000256" key="5">
    <source>
        <dbReference type="ARBA" id="ARBA00022840"/>
    </source>
</evidence>
<evidence type="ECO:0000256" key="2">
    <source>
        <dbReference type="ARBA" id="ARBA00022679"/>
    </source>
</evidence>
<dbReference type="InterPro" id="IPR002498">
    <property type="entry name" value="PInositol-4-P-4/5-kinase_core"/>
</dbReference>
<comment type="subunit">
    <text evidence="6">Component of the PI(3,5)P2 regulatory complex at least composed of ATG18, SAC/FIG4, FAB1 and VAC14.</text>
</comment>
<dbReference type="STRING" id="40148.A0A0E0B0N7"/>
<keyword evidence="12" id="KW-1185">Reference proteome</keyword>
<reference evidence="11" key="1">
    <citation type="submission" date="2015-04" db="UniProtKB">
        <authorList>
            <consortium name="EnsemblPlants"/>
        </authorList>
    </citation>
    <scope>IDENTIFICATION</scope>
</reference>
<dbReference type="eggNOG" id="KOG0230">
    <property type="taxonomic scope" value="Eukaryota"/>
</dbReference>
<dbReference type="InterPro" id="IPR039429">
    <property type="entry name" value="SHMT-like_dom"/>
</dbReference>
<dbReference type="FunFam" id="3.30.810.10:FF:000001">
    <property type="entry name" value="1-phosphatidylinositol 3-phosphate 5-kinase FAB1"/>
    <property type="match status" value="1"/>
</dbReference>
<dbReference type="CDD" id="cd17300">
    <property type="entry name" value="PIPKc_PIKfyve"/>
    <property type="match status" value="1"/>
</dbReference>
<dbReference type="Pfam" id="PF01504">
    <property type="entry name" value="PIP5K"/>
    <property type="match status" value="1"/>
</dbReference>
<dbReference type="SUPFAM" id="SSF52029">
    <property type="entry name" value="GroEL apical domain-like"/>
    <property type="match status" value="1"/>
</dbReference>
<feature type="region of interest" description="Disordered" evidence="9">
    <location>
        <begin position="1146"/>
        <end position="1165"/>
    </location>
</feature>
<feature type="domain" description="PIPK" evidence="10">
    <location>
        <begin position="1338"/>
        <end position="1655"/>
    </location>
</feature>
<dbReference type="EC" id="2.7.1.150" evidence="1"/>
<dbReference type="Proteomes" id="UP000026961">
    <property type="component" value="Chromosome 9"/>
</dbReference>
<evidence type="ECO:0000256" key="6">
    <source>
        <dbReference type="ARBA" id="ARBA00023464"/>
    </source>
</evidence>
<keyword evidence="5 8" id="KW-0067">ATP-binding</keyword>
<dbReference type="CDD" id="cd03334">
    <property type="entry name" value="Fab1_TCP"/>
    <property type="match status" value="1"/>
</dbReference>